<feature type="compositionally biased region" description="Low complexity" evidence="5">
    <location>
        <begin position="83"/>
        <end position="103"/>
    </location>
</feature>
<organism evidence="7 8">
    <name type="scientific">Circinella minor</name>
    <dbReference type="NCBI Taxonomy" id="1195481"/>
    <lineage>
        <taxon>Eukaryota</taxon>
        <taxon>Fungi</taxon>
        <taxon>Fungi incertae sedis</taxon>
        <taxon>Mucoromycota</taxon>
        <taxon>Mucoromycotina</taxon>
        <taxon>Mucoromycetes</taxon>
        <taxon>Mucorales</taxon>
        <taxon>Lichtheimiaceae</taxon>
        <taxon>Circinella</taxon>
    </lineage>
</organism>
<comment type="similarity">
    <text evidence="4">Belongs to the protein kinase superfamily.</text>
</comment>
<dbReference type="GO" id="GO:0005737">
    <property type="term" value="C:cytoplasm"/>
    <property type="evidence" value="ECO:0007669"/>
    <property type="project" value="TreeGrafter"/>
</dbReference>
<keyword evidence="1 3" id="KW-0547">Nucleotide-binding</keyword>
<feature type="domain" description="Protein kinase" evidence="6">
    <location>
        <begin position="201"/>
        <end position="472"/>
    </location>
</feature>
<keyword evidence="4" id="KW-0723">Serine/threonine-protein kinase</keyword>
<keyword evidence="8" id="KW-1185">Reference proteome</keyword>
<dbReference type="GO" id="GO:0005524">
    <property type="term" value="F:ATP binding"/>
    <property type="evidence" value="ECO:0007669"/>
    <property type="project" value="UniProtKB-UniRule"/>
</dbReference>
<dbReference type="EMBL" id="JAEPRB010000011">
    <property type="protein sequence ID" value="KAG2226953.1"/>
    <property type="molecule type" value="Genomic_DNA"/>
</dbReference>
<keyword evidence="4" id="KW-0418">Kinase</keyword>
<dbReference type="InterPro" id="IPR008271">
    <property type="entry name" value="Ser/Thr_kinase_AS"/>
</dbReference>
<evidence type="ECO:0000256" key="4">
    <source>
        <dbReference type="RuleBase" id="RU000304"/>
    </source>
</evidence>
<sequence>MYNESLDHHFTTTEKYFSSPRIKEGLPNELHIDTQSLHHSQPYTPTTGRDEYFSLSEMEQPMPVPLPNQRASGLITADGNRITDTPDTVPSLTSSTTTGLSPDMNDHHDVLPGSAPLMMSRSHSVKHHHHHSKHPLGQHPSHTIIHHPVRKCQSLANSPRVSSQSWGHMKSPAASFLSRFGMPDHLTSKNENEEGEEIDDYVFEKIIGLGGFSTVRRGYCISSGKKVAIKIYEKTEENKRLERELAIWKRLEHHHVLPLHKIVETESNMYAICDYCPGGTLLDLLRKKKDDQQPCRYGLNEYEAKKLFIQLCLAIQYLHDEARVCHKDIKLENVLLDENNDIKLCDFGLTMYCQLKTTTMHDDVNTRSMENEVAGGSLAYSAPEQVLSRKPVASSMSDMWSLGVLLYTLVVGQLPFQDTYDPRLQQKIICGCYELPSSIQLSNDLCLLLSNLLEVNPSKRYTIDQVLKSTWCSS</sequence>
<evidence type="ECO:0000313" key="8">
    <source>
        <dbReference type="Proteomes" id="UP000646827"/>
    </source>
</evidence>
<dbReference type="PROSITE" id="PS00107">
    <property type="entry name" value="PROTEIN_KINASE_ATP"/>
    <property type="match status" value="1"/>
</dbReference>
<evidence type="ECO:0000256" key="1">
    <source>
        <dbReference type="ARBA" id="ARBA00022741"/>
    </source>
</evidence>
<dbReference type="PROSITE" id="PS50011">
    <property type="entry name" value="PROTEIN_KINASE_DOM"/>
    <property type="match status" value="1"/>
</dbReference>
<dbReference type="AlphaFoldDB" id="A0A8H7SEF0"/>
<dbReference type="SUPFAM" id="SSF56112">
    <property type="entry name" value="Protein kinase-like (PK-like)"/>
    <property type="match status" value="1"/>
</dbReference>
<gene>
    <name evidence="7" type="ORF">INT45_006360</name>
</gene>
<evidence type="ECO:0000256" key="3">
    <source>
        <dbReference type="PROSITE-ProRule" id="PRU10141"/>
    </source>
</evidence>
<protein>
    <recommendedName>
        <fullName evidence="6">Protein kinase domain-containing protein</fullName>
    </recommendedName>
</protein>
<evidence type="ECO:0000259" key="6">
    <source>
        <dbReference type="PROSITE" id="PS50011"/>
    </source>
</evidence>
<dbReference type="PANTHER" id="PTHR24346:SF76">
    <property type="entry name" value="NON-SPECIFIC SERINE_THREONINE PROTEIN KINASE"/>
    <property type="match status" value="1"/>
</dbReference>
<dbReference type="GO" id="GO:0000226">
    <property type="term" value="P:microtubule cytoskeleton organization"/>
    <property type="evidence" value="ECO:0007669"/>
    <property type="project" value="TreeGrafter"/>
</dbReference>
<comment type="caution">
    <text evidence="7">The sequence shown here is derived from an EMBL/GenBank/DDBJ whole genome shotgun (WGS) entry which is preliminary data.</text>
</comment>
<feature type="region of interest" description="Disordered" evidence="5">
    <location>
        <begin position="79"/>
        <end position="139"/>
    </location>
</feature>
<proteinExistence type="inferred from homology"/>
<reference evidence="7 8" key="1">
    <citation type="submission" date="2020-12" db="EMBL/GenBank/DDBJ databases">
        <title>Metabolic potential, ecology and presence of endohyphal bacteria is reflected in genomic diversity of Mucoromycotina.</title>
        <authorList>
            <person name="Muszewska A."/>
            <person name="Okrasinska A."/>
            <person name="Steczkiewicz K."/>
            <person name="Drgas O."/>
            <person name="Orlowska M."/>
            <person name="Perlinska-Lenart U."/>
            <person name="Aleksandrzak-Piekarczyk T."/>
            <person name="Szatraj K."/>
            <person name="Zielenkiewicz U."/>
            <person name="Pilsyk S."/>
            <person name="Malc E."/>
            <person name="Mieczkowski P."/>
            <person name="Kruszewska J.S."/>
            <person name="Biernat P."/>
            <person name="Pawlowska J."/>
        </authorList>
    </citation>
    <scope>NUCLEOTIDE SEQUENCE [LARGE SCALE GENOMIC DNA]</scope>
    <source>
        <strain evidence="7 8">CBS 142.35</strain>
    </source>
</reference>
<name>A0A8H7SEF0_9FUNG</name>
<dbReference type="Proteomes" id="UP000646827">
    <property type="component" value="Unassembled WGS sequence"/>
</dbReference>
<keyword evidence="4" id="KW-0808">Transferase</keyword>
<feature type="binding site" evidence="3">
    <location>
        <position position="230"/>
    </location>
    <ligand>
        <name>ATP</name>
        <dbReference type="ChEBI" id="CHEBI:30616"/>
    </ligand>
</feature>
<dbReference type="GO" id="GO:0004674">
    <property type="term" value="F:protein serine/threonine kinase activity"/>
    <property type="evidence" value="ECO:0007669"/>
    <property type="project" value="UniProtKB-KW"/>
</dbReference>
<dbReference type="InterPro" id="IPR011009">
    <property type="entry name" value="Kinase-like_dom_sf"/>
</dbReference>
<evidence type="ECO:0000256" key="5">
    <source>
        <dbReference type="SAM" id="MobiDB-lite"/>
    </source>
</evidence>
<dbReference type="SMART" id="SM00220">
    <property type="entry name" value="S_TKc"/>
    <property type="match status" value="1"/>
</dbReference>
<dbReference type="OrthoDB" id="4062651at2759"/>
<dbReference type="Gene3D" id="1.10.510.10">
    <property type="entry name" value="Transferase(Phosphotransferase) domain 1"/>
    <property type="match status" value="1"/>
</dbReference>
<dbReference type="InterPro" id="IPR000719">
    <property type="entry name" value="Prot_kinase_dom"/>
</dbReference>
<dbReference type="InterPro" id="IPR017441">
    <property type="entry name" value="Protein_kinase_ATP_BS"/>
</dbReference>
<feature type="compositionally biased region" description="Basic residues" evidence="5">
    <location>
        <begin position="123"/>
        <end position="136"/>
    </location>
</feature>
<dbReference type="GO" id="GO:0035556">
    <property type="term" value="P:intracellular signal transduction"/>
    <property type="evidence" value="ECO:0007669"/>
    <property type="project" value="TreeGrafter"/>
</dbReference>
<accession>A0A8H7SEF0</accession>
<dbReference type="Pfam" id="PF00069">
    <property type="entry name" value="Pkinase"/>
    <property type="match status" value="1"/>
</dbReference>
<dbReference type="PANTHER" id="PTHR24346">
    <property type="entry name" value="MAP/MICROTUBULE AFFINITY-REGULATING KINASE"/>
    <property type="match status" value="1"/>
</dbReference>
<dbReference type="FunFam" id="1.10.510.10:FF:000571">
    <property type="entry name" value="Maternal embryonic leucine zipper kinase"/>
    <property type="match status" value="1"/>
</dbReference>
<keyword evidence="2 3" id="KW-0067">ATP-binding</keyword>
<dbReference type="PROSITE" id="PS00108">
    <property type="entry name" value="PROTEIN_KINASE_ST"/>
    <property type="match status" value="1"/>
</dbReference>
<evidence type="ECO:0000256" key="2">
    <source>
        <dbReference type="ARBA" id="ARBA00022840"/>
    </source>
</evidence>
<evidence type="ECO:0000313" key="7">
    <source>
        <dbReference type="EMBL" id="KAG2226953.1"/>
    </source>
</evidence>